<gene>
    <name evidence="5" type="ORF">GCM10011492_01590</name>
</gene>
<dbReference type="InterPro" id="IPR023753">
    <property type="entry name" value="FAD/NAD-binding_dom"/>
</dbReference>
<dbReference type="InterPro" id="IPR036188">
    <property type="entry name" value="FAD/NAD-bd_sf"/>
</dbReference>
<dbReference type="EMBL" id="BMHI01000001">
    <property type="protein sequence ID" value="GGB15587.1"/>
    <property type="molecule type" value="Genomic_DNA"/>
</dbReference>
<accession>A0A916WMS6</accession>
<reference evidence="5" key="2">
    <citation type="submission" date="2020-09" db="EMBL/GenBank/DDBJ databases">
        <authorList>
            <person name="Sun Q."/>
            <person name="Zhou Y."/>
        </authorList>
    </citation>
    <scope>NUCLEOTIDE SEQUENCE</scope>
    <source>
        <strain evidence="5">CGMCC 1.15085</strain>
    </source>
</reference>
<comment type="catalytic activity">
    <reaction evidence="3">
        <text>[thioredoxin]-dithiol + NADP(+) = [thioredoxin]-disulfide + NADPH + H(+)</text>
        <dbReference type="Rhea" id="RHEA:20345"/>
        <dbReference type="Rhea" id="RHEA-COMP:10698"/>
        <dbReference type="Rhea" id="RHEA-COMP:10700"/>
        <dbReference type="ChEBI" id="CHEBI:15378"/>
        <dbReference type="ChEBI" id="CHEBI:29950"/>
        <dbReference type="ChEBI" id="CHEBI:50058"/>
        <dbReference type="ChEBI" id="CHEBI:57783"/>
        <dbReference type="ChEBI" id="CHEBI:58349"/>
        <dbReference type="EC" id="1.8.1.9"/>
    </reaction>
</comment>
<organism evidence="5 6">
    <name type="scientific">Flexivirga endophytica</name>
    <dbReference type="NCBI Taxonomy" id="1849103"/>
    <lineage>
        <taxon>Bacteria</taxon>
        <taxon>Bacillati</taxon>
        <taxon>Actinomycetota</taxon>
        <taxon>Actinomycetes</taxon>
        <taxon>Micrococcales</taxon>
        <taxon>Dermacoccaceae</taxon>
        <taxon>Flexivirga</taxon>
    </lineage>
</organism>
<feature type="domain" description="FAD/NAD(P)-binding" evidence="4">
    <location>
        <begin position="216"/>
        <end position="524"/>
    </location>
</feature>
<evidence type="ECO:0000259" key="4">
    <source>
        <dbReference type="Pfam" id="PF07992"/>
    </source>
</evidence>
<evidence type="ECO:0000313" key="6">
    <source>
        <dbReference type="Proteomes" id="UP000636793"/>
    </source>
</evidence>
<keyword evidence="6" id="KW-1185">Reference proteome</keyword>
<dbReference type="Proteomes" id="UP000636793">
    <property type="component" value="Unassembled WGS sequence"/>
</dbReference>
<keyword evidence="2" id="KW-0560">Oxidoreductase</keyword>
<dbReference type="PRINTS" id="PR00368">
    <property type="entry name" value="FADPNR"/>
</dbReference>
<comment type="caution">
    <text evidence="5">The sequence shown here is derived from an EMBL/GenBank/DDBJ whole genome shotgun (WGS) entry which is preliminary data.</text>
</comment>
<keyword evidence="1" id="KW-0285">Flavoprotein</keyword>
<dbReference type="AlphaFoldDB" id="A0A916WMS6"/>
<dbReference type="InterPro" id="IPR050097">
    <property type="entry name" value="Ferredoxin-NADP_redctase_2"/>
</dbReference>
<protein>
    <submittedName>
        <fullName evidence="5">Fused response regulator/thioredoxin-disulfide reductase</fullName>
    </submittedName>
</protein>
<proteinExistence type="predicted"/>
<dbReference type="PANTHER" id="PTHR48105">
    <property type="entry name" value="THIOREDOXIN REDUCTASE 1-RELATED-RELATED"/>
    <property type="match status" value="1"/>
</dbReference>
<evidence type="ECO:0000256" key="2">
    <source>
        <dbReference type="ARBA" id="ARBA00023002"/>
    </source>
</evidence>
<evidence type="ECO:0000256" key="3">
    <source>
        <dbReference type="ARBA" id="ARBA00048132"/>
    </source>
</evidence>
<dbReference type="SUPFAM" id="SSF51905">
    <property type="entry name" value="FAD/NAD(P)-binding domain"/>
    <property type="match status" value="1"/>
</dbReference>
<dbReference type="Pfam" id="PF07992">
    <property type="entry name" value="Pyr_redox_2"/>
    <property type="match status" value="1"/>
</dbReference>
<dbReference type="Gene3D" id="3.50.50.60">
    <property type="entry name" value="FAD/NAD(P)-binding domain"/>
    <property type="match status" value="2"/>
</dbReference>
<sequence>MQREFNRYTDDYRVEFARGLGPAMGLVQSLQAQHVDVALLVVELSLPDAPGLITVDCLHAVSPQSKRVMLYGFGEFRGSREALREAQVDGRIEASLLVPRGERDEEFHTAVTELLSDWGWNSHRPVVAAARIIAPESNSGAGRLRDFFDRLGVPVLNVTPESPAGEEVLQDIEWPDGTPAYPVVHSTLGGAMVQPTIEDLGRIFYAMEEFDADDIFDLVIIGAGPAGLGAAVYGASEGLSTVVFDADAVGGQAGSSSMIRNYLGFPRGISGMRLAQRARSQAARFGAKLYSARAVRGMTLPANPGGHHLIHLQDGDVKARSVVIAAGVQYRRIGVDTIEEFVGLGVHYGAATSAARGCEGKDVVVVGGGNSAGQAAVHLSRFARSVKIIVRRPDLSETMSEYLIREIDANPRIGVKGCSEVIDAGGTNKLEWITVRDNETGAQFQKPCAGLFLLLGAHPSCDWLPDEIARDTKGFVLTGREVPMDAWIDNCPPEPLGTTVPGVFAAGDIRSGSMKRVASASGEGAAAIPSVHSYLASLAPQLDTAQAPPA</sequence>
<name>A0A916WMS6_9MICO</name>
<evidence type="ECO:0000313" key="5">
    <source>
        <dbReference type="EMBL" id="GGB15587.1"/>
    </source>
</evidence>
<reference evidence="5" key="1">
    <citation type="journal article" date="2014" name="Int. J. Syst. Evol. Microbiol.">
        <title>Complete genome sequence of Corynebacterium casei LMG S-19264T (=DSM 44701T), isolated from a smear-ripened cheese.</title>
        <authorList>
            <consortium name="US DOE Joint Genome Institute (JGI-PGF)"/>
            <person name="Walter F."/>
            <person name="Albersmeier A."/>
            <person name="Kalinowski J."/>
            <person name="Ruckert C."/>
        </authorList>
    </citation>
    <scope>NUCLEOTIDE SEQUENCE</scope>
    <source>
        <strain evidence="5">CGMCC 1.15085</strain>
    </source>
</reference>
<dbReference type="PRINTS" id="PR00469">
    <property type="entry name" value="PNDRDTASEII"/>
</dbReference>
<dbReference type="GO" id="GO:0004791">
    <property type="term" value="F:thioredoxin-disulfide reductase (NADPH) activity"/>
    <property type="evidence" value="ECO:0007669"/>
    <property type="project" value="UniProtKB-EC"/>
</dbReference>
<evidence type="ECO:0000256" key="1">
    <source>
        <dbReference type="ARBA" id="ARBA00022630"/>
    </source>
</evidence>